<evidence type="ECO:0000256" key="1">
    <source>
        <dbReference type="SAM" id="MobiDB-lite"/>
    </source>
</evidence>
<protein>
    <submittedName>
        <fullName evidence="2">Uncharacterized protein</fullName>
    </submittedName>
</protein>
<sequence length="248" mass="27284">MPGLAGAPPRSGRPLCLLGELAAAAAWFHHGPRSLALPKCVCATAFRFALKAVAHGRRRRSLRWRRVPFSWWRPWSLRAAVEAACLAVHRLAMCSLGAGHKEVLVHIDRCCFSEDIISIDRSCHSVISHSRIRTSTVTLQRADAIRSRLALRGRRKLSSSVSNAQHCHARKRSESSVTSAGGNPTNNSSRRATLRRRRRTTGVWNLGSQETPQASRRGGRTAGNFVRVAGYCLVQGCLGCARIFFEPG</sequence>
<dbReference type="EMBL" id="CM009750">
    <property type="protein sequence ID" value="PUZ72481.1"/>
    <property type="molecule type" value="Genomic_DNA"/>
</dbReference>
<feature type="region of interest" description="Disordered" evidence="1">
    <location>
        <begin position="156"/>
        <end position="219"/>
    </location>
</feature>
<evidence type="ECO:0000313" key="3">
    <source>
        <dbReference type="Proteomes" id="UP000244336"/>
    </source>
</evidence>
<name>A0A2T7EXC2_9POAL</name>
<reference evidence="2 3" key="1">
    <citation type="submission" date="2018-04" db="EMBL/GenBank/DDBJ databases">
        <title>WGS assembly of Panicum hallii var. hallii HAL2.</title>
        <authorList>
            <person name="Lovell J."/>
            <person name="Jenkins J."/>
            <person name="Lowry D."/>
            <person name="Mamidi S."/>
            <person name="Sreedasyam A."/>
            <person name="Weng X."/>
            <person name="Barry K."/>
            <person name="Bonette J."/>
            <person name="Campitelli B."/>
            <person name="Daum C."/>
            <person name="Gordon S."/>
            <person name="Gould B."/>
            <person name="Lipzen A."/>
            <person name="MacQueen A."/>
            <person name="Palacio-Mejia J."/>
            <person name="Plott C."/>
            <person name="Shakirov E."/>
            <person name="Shu S."/>
            <person name="Yoshinaga Y."/>
            <person name="Zane M."/>
            <person name="Rokhsar D."/>
            <person name="Grimwood J."/>
            <person name="Schmutz J."/>
            <person name="Juenger T."/>
        </authorList>
    </citation>
    <scope>NUCLEOTIDE SEQUENCE [LARGE SCALE GENOMIC DNA]</scope>
    <source>
        <strain evidence="3">cv. HAL2</strain>
    </source>
</reference>
<evidence type="ECO:0000313" key="2">
    <source>
        <dbReference type="EMBL" id="PUZ72481.1"/>
    </source>
</evidence>
<dbReference type="Gramene" id="PUZ72481">
    <property type="protein sequence ID" value="PUZ72481"/>
    <property type="gene ID" value="GQ55_2G397700"/>
</dbReference>
<proteinExistence type="predicted"/>
<keyword evidence="3" id="KW-1185">Reference proteome</keyword>
<dbReference type="Proteomes" id="UP000244336">
    <property type="component" value="Chromosome 2"/>
</dbReference>
<organism evidence="2 3">
    <name type="scientific">Panicum hallii var. hallii</name>
    <dbReference type="NCBI Taxonomy" id="1504633"/>
    <lineage>
        <taxon>Eukaryota</taxon>
        <taxon>Viridiplantae</taxon>
        <taxon>Streptophyta</taxon>
        <taxon>Embryophyta</taxon>
        <taxon>Tracheophyta</taxon>
        <taxon>Spermatophyta</taxon>
        <taxon>Magnoliopsida</taxon>
        <taxon>Liliopsida</taxon>
        <taxon>Poales</taxon>
        <taxon>Poaceae</taxon>
        <taxon>PACMAD clade</taxon>
        <taxon>Panicoideae</taxon>
        <taxon>Panicodae</taxon>
        <taxon>Paniceae</taxon>
        <taxon>Panicinae</taxon>
        <taxon>Panicum</taxon>
        <taxon>Panicum sect. Panicum</taxon>
    </lineage>
</organism>
<gene>
    <name evidence="2" type="ORF">GQ55_2G397700</name>
</gene>
<accession>A0A2T7EXC2</accession>
<feature type="compositionally biased region" description="Polar residues" evidence="1">
    <location>
        <begin position="175"/>
        <end position="189"/>
    </location>
</feature>
<dbReference type="AlphaFoldDB" id="A0A2T7EXC2"/>
<feature type="compositionally biased region" description="Polar residues" evidence="1">
    <location>
        <begin position="202"/>
        <end position="214"/>
    </location>
</feature>